<comment type="similarity">
    <text evidence="3 8">Belongs to the HMBS family.</text>
</comment>
<evidence type="ECO:0000256" key="3">
    <source>
        <dbReference type="ARBA" id="ARBA00005638"/>
    </source>
</evidence>
<dbReference type="PANTHER" id="PTHR11557">
    <property type="entry name" value="PORPHOBILINOGEN DEAMINASE"/>
    <property type="match status" value="1"/>
</dbReference>
<feature type="domain" description="Porphobilinogen deaminase N-terminal" evidence="9">
    <location>
        <begin position="4"/>
        <end position="212"/>
    </location>
</feature>
<dbReference type="Gene3D" id="3.30.160.40">
    <property type="entry name" value="Porphobilinogen deaminase, C-terminal domain"/>
    <property type="match status" value="1"/>
</dbReference>
<dbReference type="FunFam" id="3.40.190.10:FF:000004">
    <property type="entry name" value="Porphobilinogen deaminase"/>
    <property type="match status" value="1"/>
</dbReference>
<dbReference type="InterPro" id="IPR022417">
    <property type="entry name" value="Porphobilin_deaminase_N"/>
</dbReference>
<dbReference type="EMBL" id="UGGP01000001">
    <property type="protein sequence ID" value="STO08753.1"/>
    <property type="molecule type" value="Genomic_DNA"/>
</dbReference>
<comment type="function">
    <text evidence="1 8">Tetrapolymerization of the monopyrrole PBG into the hydroxymethylbilane pre-uroporphyrinogen in several discrete steps.</text>
</comment>
<dbReference type="PROSITE" id="PS00533">
    <property type="entry name" value="PORPHOBILINOGEN_DEAM"/>
    <property type="match status" value="1"/>
</dbReference>
<evidence type="ECO:0000256" key="1">
    <source>
        <dbReference type="ARBA" id="ARBA00002869"/>
    </source>
</evidence>
<proteinExistence type="inferred from homology"/>
<comment type="catalytic activity">
    <reaction evidence="7 8">
        <text>4 porphobilinogen + H2O = hydroxymethylbilane + 4 NH4(+)</text>
        <dbReference type="Rhea" id="RHEA:13185"/>
        <dbReference type="ChEBI" id="CHEBI:15377"/>
        <dbReference type="ChEBI" id="CHEBI:28938"/>
        <dbReference type="ChEBI" id="CHEBI:57845"/>
        <dbReference type="ChEBI" id="CHEBI:58126"/>
        <dbReference type="EC" id="2.5.1.61"/>
    </reaction>
</comment>
<dbReference type="InterPro" id="IPR022418">
    <property type="entry name" value="Porphobilinogen_deaminase_C"/>
</dbReference>
<dbReference type="PRINTS" id="PR00151">
    <property type="entry name" value="PORPHBDMNASE"/>
</dbReference>
<evidence type="ECO:0000256" key="2">
    <source>
        <dbReference type="ARBA" id="ARBA00004735"/>
    </source>
</evidence>
<comment type="miscellaneous">
    <text evidence="8">The porphobilinogen subunits are added to the dipyrromethane group.</text>
</comment>
<evidence type="ECO:0000256" key="5">
    <source>
        <dbReference type="ARBA" id="ARBA00022679"/>
    </source>
</evidence>
<comment type="cofactor">
    <cofactor evidence="8">
        <name>dipyrromethane</name>
        <dbReference type="ChEBI" id="CHEBI:60342"/>
    </cofactor>
    <text evidence="8">Binds 1 dipyrromethane group covalently.</text>
</comment>
<evidence type="ECO:0000256" key="8">
    <source>
        <dbReference type="HAMAP-Rule" id="MF_00260"/>
    </source>
</evidence>
<evidence type="ECO:0000259" key="9">
    <source>
        <dbReference type="Pfam" id="PF01379"/>
    </source>
</evidence>
<dbReference type="PIRSF" id="PIRSF001438">
    <property type="entry name" value="4pyrrol_synth_OHMeBilane_synth"/>
    <property type="match status" value="1"/>
</dbReference>
<dbReference type="InterPro" id="IPR022419">
    <property type="entry name" value="Porphobilin_deaminase_cofac_BS"/>
</dbReference>
<dbReference type="Gene3D" id="3.40.190.10">
    <property type="entry name" value="Periplasmic binding protein-like II"/>
    <property type="match status" value="2"/>
</dbReference>
<evidence type="ECO:0000256" key="6">
    <source>
        <dbReference type="ARBA" id="ARBA00023244"/>
    </source>
</evidence>
<comment type="subunit">
    <text evidence="4 8">Monomer.</text>
</comment>
<dbReference type="GO" id="GO:0004418">
    <property type="term" value="F:hydroxymethylbilane synthase activity"/>
    <property type="evidence" value="ECO:0007669"/>
    <property type="project" value="UniProtKB-UniRule"/>
</dbReference>
<protein>
    <recommendedName>
        <fullName evidence="8">Porphobilinogen deaminase</fullName>
        <shortName evidence="8">PBG</shortName>
        <ecNumber evidence="8">2.5.1.61</ecNumber>
    </recommendedName>
    <alternativeName>
        <fullName evidence="8">Hydroxymethylbilane synthase</fullName>
        <shortName evidence="8">HMBS</shortName>
    </alternativeName>
    <alternativeName>
        <fullName evidence="8">Pre-uroporphyrinogen synthase</fullName>
    </alternativeName>
</protein>
<dbReference type="CDD" id="cd13646">
    <property type="entry name" value="PBP2_EcHMBS_like"/>
    <property type="match status" value="1"/>
</dbReference>
<evidence type="ECO:0000313" key="11">
    <source>
        <dbReference type="EMBL" id="STO08753.1"/>
    </source>
</evidence>
<dbReference type="EC" id="2.5.1.61" evidence="8"/>
<dbReference type="AlphaFoldDB" id="A0A377FWU3"/>
<feature type="domain" description="Porphobilinogen deaminase C-terminal" evidence="10">
    <location>
        <begin position="225"/>
        <end position="292"/>
    </location>
</feature>
<comment type="pathway">
    <text evidence="2">Porphyrin-containing compound metabolism; protoporphyrin-IX biosynthesis; coproporphyrinogen-III from 5-aminolevulinate: step 2/4.</text>
</comment>
<evidence type="ECO:0000259" key="10">
    <source>
        <dbReference type="Pfam" id="PF03900"/>
    </source>
</evidence>
<reference evidence="11 12" key="1">
    <citation type="submission" date="2018-06" db="EMBL/GenBank/DDBJ databases">
        <authorList>
            <consortium name="Pathogen Informatics"/>
            <person name="Doyle S."/>
        </authorList>
    </citation>
    <scope>NUCLEOTIDE SEQUENCE [LARGE SCALE GENOMIC DNA]</scope>
    <source>
        <strain evidence="11 12">NCTC13163</strain>
    </source>
</reference>
<dbReference type="InterPro" id="IPR036803">
    <property type="entry name" value="Porphobilinogen_deaminase_C_sf"/>
</dbReference>
<dbReference type="OrthoDB" id="9810298at2"/>
<dbReference type="SUPFAM" id="SSF54782">
    <property type="entry name" value="Porphobilinogen deaminase (hydroxymethylbilane synthase), C-terminal domain"/>
    <property type="match status" value="1"/>
</dbReference>
<keyword evidence="5 8" id="KW-0808">Transferase</keyword>
<evidence type="ECO:0000313" key="12">
    <source>
        <dbReference type="Proteomes" id="UP000254060"/>
    </source>
</evidence>
<dbReference type="HAMAP" id="MF_00260">
    <property type="entry name" value="Porphobil_deam"/>
    <property type="match status" value="1"/>
</dbReference>
<dbReference type="RefSeq" id="WP_029335650.1">
    <property type="nucleotide sequence ID" value="NZ_UGGP01000001.1"/>
</dbReference>
<accession>A0A377FWU3</accession>
<dbReference type="InterPro" id="IPR000860">
    <property type="entry name" value="HemC"/>
</dbReference>
<dbReference type="NCBIfam" id="TIGR00212">
    <property type="entry name" value="hemC"/>
    <property type="match status" value="1"/>
</dbReference>
<dbReference type="Pfam" id="PF03900">
    <property type="entry name" value="Porphobil_deamC"/>
    <property type="match status" value="1"/>
</dbReference>
<feature type="modified residue" description="S-(dipyrrolylmethanemethyl)cysteine" evidence="8">
    <location>
        <position position="241"/>
    </location>
</feature>
<evidence type="ECO:0000256" key="7">
    <source>
        <dbReference type="ARBA" id="ARBA00048169"/>
    </source>
</evidence>
<keyword evidence="6 8" id="KW-0627">Porphyrin biosynthesis</keyword>
<organism evidence="11 12">
    <name type="scientific">Exiguobacterium aurantiacum</name>
    <dbReference type="NCBI Taxonomy" id="33987"/>
    <lineage>
        <taxon>Bacteria</taxon>
        <taxon>Bacillati</taxon>
        <taxon>Bacillota</taxon>
        <taxon>Bacilli</taxon>
        <taxon>Bacillales</taxon>
        <taxon>Bacillales Family XII. Incertae Sedis</taxon>
        <taxon>Exiguobacterium</taxon>
    </lineage>
</organism>
<name>A0A377FWU3_9BACL</name>
<dbReference type="Proteomes" id="UP000254060">
    <property type="component" value="Unassembled WGS sequence"/>
</dbReference>
<sequence length="305" mass="33303">MRKIIVGSRRSQLAMTQTKWVIEQLKKAGAKNEFEIKEIVTKGDQIVDVQLSKVGGKGLFVKEIQQQMLEGGIDFAVHSMKDVPAELPEELYISCMPKRVDARDVLICENGYTFETLPQGAVIGTSSLRRGAQMLAARPDFEIQWIRGNIDTRLKKLETENFNAILLAKAGLERMGWTDRVDFEALDADMMVPAVGQGVLAIESRKDDAEVTAILQLLHDDVTAKAATAERTFLKAIEGSCHVPVGGYATVDGYDVTLTGLIASVDGKEVLRVTKTSTDEIALGQDVADDLLGRGGREILASVNV</sequence>
<dbReference type="PANTHER" id="PTHR11557:SF0">
    <property type="entry name" value="PORPHOBILINOGEN DEAMINASE"/>
    <property type="match status" value="1"/>
</dbReference>
<dbReference type="FunFam" id="3.40.190.10:FF:000005">
    <property type="entry name" value="Porphobilinogen deaminase"/>
    <property type="match status" value="1"/>
</dbReference>
<dbReference type="Pfam" id="PF01379">
    <property type="entry name" value="Porphobil_deam"/>
    <property type="match status" value="1"/>
</dbReference>
<dbReference type="SUPFAM" id="SSF53850">
    <property type="entry name" value="Periplasmic binding protein-like II"/>
    <property type="match status" value="1"/>
</dbReference>
<dbReference type="GO" id="GO:0005737">
    <property type="term" value="C:cytoplasm"/>
    <property type="evidence" value="ECO:0007669"/>
    <property type="project" value="UniProtKB-UniRule"/>
</dbReference>
<dbReference type="GO" id="GO:0006782">
    <property type="term" value="P:protoporphyrinogen IX biosynthetic process"/>
    <property type="evidence" value="ECO:0007669"/>
    <property type="project" value="UniProtKB-UniRule"/>
</dbReference>
<dbReference type="STRING" id="1397694.GCA_000702585_02619"/>
<gene>
    <name evidence="8 11" type="primary">hemC</name>
    <name evidence="11" type="ORF">NCTC13163_02131</name>
</gene>
<evidence type="ECO:0000256" key="4">
    <source>
        <dbReference type="ARBA" id="ARBA00011245"/>
    </source>
</evidence>